<accession>A0A382BAM7</accession>
<organism evidence="1">
    <name type="scientific">marine metagenome</name>
    <dbReference type="NCBI Taxonomy" id="408172"/>
    <lineage>
        <taxon>unclassified sequences</taxon>
        <taxon>metagenomes</taxon>
        <taxon>ecological metagenomes</taxon>
    </lineage>
</organism>
<dbReference type="AlphaFoldDB" id="A0A382BAM7"/>
<gene>
    <name evidence="1" type="ORF">METZ01_LOCUS163754</name>
</gene>
<dbReference type="SUPFAM" id="SSF54427">
    <property type="entry name" value="NTF2-like"/>
    <property type="match status" value="1"/>
</dbReference>
<dbReference type="Gene3D" id="3.10.450.50">
    <property type="match status" value="1"/>
</dbReference>
<reference evidence="1" key="1">
    <citation type="submission" date="2018-05" db="EMBL/GenBank/DDBJ databases">
        <authorList>
            <person name="Lanie J.A."/>
            <person name="Ng W.-L."/>
            <person name="Kazmierczak K.M."/>
            <person name="Andrzejewski T.M."/>
            <person name="Davidsen T.M."/>
            <person name="Wayne K.J."/>
            <person name="Tettelin H."/>
            <person name="Glass J.I."/>
            <person name="Rusch D."/>
            <person name="Podicherti R."/>
            <person name="Tsui H.-C.T."/>
            <person name="Winkler M.E."/>
        </authorList>
    </citation>
    <scope>NUCLEOTIDE SEQUENCE</scope>
</reference>
<proteinExistence type="predicted"/>
<protein>
    <recommendedName>
        <fullName evidence="2">SnoaL-like domain-containing protein</fullName>
    </recommendedName>
</protein>
<dbReference type="InterPro" id="IPR032710">
    <property type="entry name" value="NTF2-like_dom_sf"/>
</dbReference>
<sequence length="179" mass="19031">VAKLVIGIVIGALVVYLIMNSSEDAQTSTNLSESPAYVANKAVAEAMFQAVIDEDMEAWAATVSDTVKYTSPSYAPGTATGAGTKEDWMKDTQRLVDNYDDFSIENAVYLPGLDGQTAEPNGSVRVYVHWNATHSSGVKVDPWFYYNFDGFEGGKITTYGAFGDAGGVMNNVAAASAGE</sequence>
<name>A0A382BAM7_9ZZZZ</name>
<evidence type="ECO:0008006" key="2">
    <source>
        <dbReference type="Google" id="ProtNLM"/>
    </source>
</evidence>
<dbReference type="EMBL" id="UINC01028965">
    <property type="protein sequence ID" value="SVB10900.1"/>
    <property type="molecule type" value="Genomic_DNA"/>
</dbReference>
<feature type="non-terminal residue" evidence="1">
    <location>
        <position position="1"/>
    </location>
</feature>
<evidence type="ECO:0000313" key="1">
    <source>
        <dbReference type="EMBL" id="SVB10900.1"/>
    </source>
</evidence>